<dbReference type="Gene3D" id="3.40.50.1820">
    <property type="entry name" value="alpha/beta hydrolase"/>
    <property type="match status" value="1"/>
</dbReference>
<dbReference type="Proteomes" id="UP000632766">
    <property type="component" value="Unassembled WGS sequence"/>
</dbReference>
<evidence type="ECO:0000313" key="3">
    <source>
        <dbReference type="EMBL" id="MBH8561678.1"/>
    </source>
</evidence>
<evidence type="ECO:0000313" key="4">
    <source>
        <dbReference type="Proteomes" id="UP000632766"/>
    </source>
</evidence>
<dbReference type="GO" id="GO:0008610">
    <property type="term" value="P:lipid biosynthetic process"/>
    <property type="evidence" value="ECO:0007669"/>
    <property type="project" value="TreeGrafter"/>
</dbReference>
<dbReference type="SUPFAM" id="SSF53474">
    <property type="entry name" value="alpha/beta-Hydrolases"/>
    <property type="match status" value="1"/>
</dbReference>
<dbReference type="RefSeq" id="WP_198123683.1">
    <property type="nucleotide sequence ID" value="NZ_JAECZC010000007.1"/>
</dbReference>
<dbReference type="AlphaFoldDB" id="A0A8J7HQ66"/>
<evidence type="ECO:0000259" key="2">
    <source>
        <dbReference type="Pfam" id="PF00975"/>
    </source>
</evidence>
<dbReference type="EMBL" id="JAECZC010000007">
    <property type="protein sequence ID" value="MBH8561678.1"/>
    <property type="molecule type" value="Genomic_DNA"/>
</dbReference>
<dbReference type="PANTHER" id="PTHR11487">
    <property type="entry name" value="THIOESTERASE"/>
    <property type="match status" value="1"/>
</dbReference>
<reference evidence="3 4" key="1">
    <citation type="journal article" date="2021" name="Int. J. Syst. Evol. Microbiol.">
        <title>Amazonocrinis nigriterrae gen. nov., sp. nov., Atlanticothrix silvestris gen. nov., sp. nov. and Dendronalium phyllosphericum gen. nov., sp. nov., nostocacean cyanobacteria from Brazilian environments.</title>
        <authorList>
            <person name="Alvarenga D.O."/>
            <person name="Andreote A.P.D."/>
            <person name="Branco L.H.Z."/>
            <person name="Delbaje E."/>
            <person name="Cruz R.B."/>
            <person name="Varani A.M."/>
            <person name="Fiore M.F."/>
        </authorList>
    </citation>
    <scope>NUCLEOTIDE SEQUENCE [LARGE SCALE GENOMIC DNA]</scope>
    <source>
        <strain evidence="3 4">CENA67</strain>
    </source>
</reference>
<gene>
    <name evidence="3" type="ORF">I8748_05700</name>
</gene>
<dbReference type="InterPro" id="IPR012223">
    <property type="entry name" value="TEII"/>
</dbReference>
<comment type="caution">
    <text evidence="3">The sequence shown here is derived from an EMBL/GenBank/DDBJ whole genome shotgun (WGS) entry which is preliminary data.</text>
</comment>
<comment type="similarity">
    <text evidence="1">Belongs to the thioesterase family.</text>
</comment>
<accession>A0A8J7HQ66</accession>
<evidence type="ECO:0000256" key="1">
    <source>
        <dbReference type="ARBA" id="ARBA00007169"/>
    </source>
</evidence>
<dbReference type="InterPro" id="IPR029058">
    <property type="entry name" value="AB_hydrolase_fold"/>
</dbReference>
<sequence>MTTTPSFNSWVTCPEPNPEASLRLFCLPYAGGSSLIYRTWSANLPSTVEVCPIELPGRGKQMRLPALTRLEALVAAIAPMLLPYLDKPFVFFGHSMGALVSFELTHLLRREYNLHPLHLFLSARRPPQIPATKPPIHNLPEPAFKEELRRLNGTPPQVLENSELMQLLMPIVRADFAVLETYVYAPQPRLDCSITVFGGLQDKEVSFEQLQGWREQTNATFSIKMFDGDHFFVQSARSLLLESLSQELQQIQLSHAL</sequence>
<keyword evidence="4" id="KW-1185">Reference proteome</keyword>
<name>A0A8J7HQ66_9NOST</name>
<dbReference type="Pfam" id="PF00975">
    <property type="entry name" value="Thioesterase"/>
    <property type="match status" value="1"/>
</dbReference>
<dbReference type="InterPro" id="IPR001031">
    <property type="entry name" value="Thioesterase"/>
</dbReference>
<proteinExistence type="inferred from homology"/>
<dbReference type="PANTHER" id="PTHR11487:SF0">
    <property type="entry name" value="S-ACYL FATTY ACID SYNTHASE THIOESTERASE, MEDIUM CHAIN"/>
    <property type="match status" value="1"/>
</dbReference>
<protein>
    <submittedName>
        <fullName evidence="3">Thioesterase</fullName>
    </submittedName>
</protein>
<feature type="domain" description="Thioesterase" evidence="2">
    <location>
        <begin position="23"/>
        <end position="237"/>
    </location>
</feature>
<organism evidence="3 4">
    <name type="scientific">Amazonocrinis nigriterrae CENA67</name>
    <dbReference type="NCBI Taxonomy" id="2794033"/>
    <lineage>
        <taxon>Bacteria</taxon>
        <taxon>Bacillati</taxon>
        <taxon>Cyanobacteriota</taxon>
        <taxon>Cyanophyceae</taxon>
        <taxon>Nostocales</taxon>
        <taxon>Nostocaceae</taxon>
        <taxon>Amazonocrinis</taxon>
        <taxon>Amazonocrinis nigriterrae</taxon>
    </lineage>
</organism>